<proteinExistence type="predicted"/>
<dbReference type="AlphaFoldDB" id="A0A507EFV5"/>
<dbReference type="PANTHER" id="PTHR31649:SF1">
    <property type="entry name" value="FARNESOIC ACID O-METHYL TRANSFERASE DOMAIN-CONTAINING PROTEIN"/>
    <property type="match status" value="1"/>
</dbReference>
<accession>A0A507EFV5</accession>
<gene>
    <name evidence="1" type="ORF">CcCBS67573_g08784</name>
</gene>
<dbReference type="InterPro" id="IPR006616">
    <property type="entry name" value="DM9_repeat"/>
</dbReference>
<sequence>MHMQPILGGFPVSNQQHPTHHIWWAPISQNGQSVLDQAISLGVDADGSPLYACRMTYEGGMQVGKLRRDSSGVTAYVSYAGKERVSHCSNQDNVQVLCGDRGAVQLVRVDGRLVPAFVATIAPIEAGRESNGDPLFVAVTADRSIGIGTQVGKCGMHLHGGMSYGFMGKERSTESFLILVHAQNLNQGFNQTHLSHQPAYIQPHARDVTLEFSNHYAQPHDHHHGHVDHGRPVFNAPSPQVAVFWRQASSHAFPNNAIPIGTDKDGGALFAARIQMEGSLQVGKARNTGGCFIGYAGKEVHFEHGFEVLCGDPFSVTWARQDGAFSHTRLEGLVPIEAGHESDGTTLYIGVHRGCDGEQVGKCSARLHDGVHYGLFGSEVVAPDYFVAAYRTFC</sequence>
<dbReference type="STRING" id="246404.A0A507EFV5"/>
<dbReference type="Pfam" id="PF11901">
    <property type="entry name" value="DM9"/>
    <property type="match status" value="2"/>
</dbReference>
<organism evidence="1 2">
    <name type="scientific">Chytriomyces confervae</name>
    <dbReference type="NCBI Taxonomy" id="246404"/>
    <lineage>
        <taxon>Eukaryota</taxon>
        <taxon>Fungi</taxon>
        <taxon>Fungi incertae sedis</taxon>
        <taxon>Chytridiomycota</taxon>
        <taxon>Chytridiomycota incertae sedis</taxon>
        <taxon>Chytridiomycetes</taxon>
        <taxon>Chytridiales</taxon>
        <taxon>Chytriomycetaceae</taxon>
        <taxon>Chytriomyces</taxon>
    </lineage>
</organism>
<evidence type="ECO:0000313" key="2">
    <source>
        <dbReference type="Proteomes" id="UP000320333"/>
    </source>
</evidence>
<dbReference type="EMBL" id="QEAP01000635">
    <property type="protein sequence ID" value="TPX63033.1"/>
    <property type="molecule type" value="Genomic_DNA"/>
</dbReference>
<dbReference type="PANTHER" id="PTHR31649">
    <property type="entry name" value="AGAP009604-PA"/>
    <property type="match status" value="1"/>
</dbReference>
<evidence type="ECO:0000313" key="1">
    <source>
        <dbReference type="EMBL" id="TPX63033.1"/>
    </source>
</evidence>
<dbReference type="Proteomes" id="UP000320333">
    <property type="component" value="Unassembled WGS sequence"/>
</dbReference>
<protein>
    <submittedName>
        <fullName evidence="1">Uncharacterized protein</fullName>
    </submittedName>
</protein>
<reference evidence="1 2" key="1">
    <citation type="journal article" date="2019" name="Sci. Rep.">
        <title>Comparative genomics of chytrid fungi reveal insights into the obligate biotrophic and pathogenic lifestyle of Synchytrium endobioticum.</title>
        <authorList>
            <person name="van de Vossenberg B.T.L.H."/>
            <person name="Warris S."/>
            <person name="Nguyen H.D.T."/>
            <person name="van Gent-Pelzer M.P.E."/>
            <person name="Joly D.L."/>
            <person name="van de Geest H.C."/>
            <person name="Bonants P.J.M."/>
            <person name="Smith D.S."/>
            <person name="Levesque C.A."/>
            <person name="van der Lee T.A.J."/>
        </authorList>
    </citation>
    <scope>NUCLEOTIDE SEQUENCE [LARGE SCALE GENOMIC DNA]</scope>
    <source>
        <strain evidence="1 2">CBS 675.73</strain>
    </source>
</reference>
<keyword evidence="2" id="KW-1185">Reference proteome</keyword>
<comment type="caution">
    <text evidence="1">The sequence shown here is derived from an EMBL/GenBank/DDBJ whole genome shotgun (WGS) entry which is preliminary data.</text>
</comment>
<dbReference type="SMART" id="SM00696">
    <property type="entry name" value="DM9"/>
    <property type="match status" value="2"/>
</dbReference>
<dbReference type="OrthoDB" id="2148895at2759"/>
<name>A0A507EFV5_9FUNG</name>